<evidence type="ECO:0000256" key="2">
    <source>
        <dbReference type="ARBA" id="ARBA00022692"/>
    </source>
</evidence>
<feature type="compositionally biased region" description="Basic and acidic residues" evidence="5">
    <location>
        <begin position="27"/>
        <end position="36"/>
    </location>
</feature>
<accession>A0A6G1HXW4</accession>
<keyword evidence="4 6" id="KW-0472">Membrane</keyword>
<protein>
    <submittedName>
        <fullName evidence="8">MFS general substrate transporter</fullName>
    </submittedName>
</protein>
<evidence type="ECO:0000256" key="3">
    <source>
        <dbReference type="ARBA" id="ARBA00022989"/>
    </source>
</evidence>
<dbReference type="OrthoDB" id="2428527at2759"/>
<feature type="transmembrane region" description="Helical" evidence="6">
    <location>
        <begin position="149"/>
        <end position="168"/>
    </location>
</feature>
<dbReference type="PANTHER" id="PTHR42718:SF1">
    <property type="entry name" value="LOW AFFINITY AMMONIUM TRANSPORTER"/>
    <property type="match status" value="1"/>
</dbReference>
<organism evidence="8 9">
    <name type="scientific">Trichodelitschia bisporula</name>
    <dbReference type="NCBI Taxonomy" id="703511"/>
    <lineage>
        <taxon>Eukaryota</taxon>
        <taxon>Fungi</taxon>
        <taxon>Dikarya</taxon>
        <taxon>Ascomycota</taxon>
        <taxon>Pezizomycotina</taxon>
        <taxon>Dothideomycetes</taxon>
        <taxon>Dothideomycetes incertae sedis</taxon>
        <taxon>Phaeotrichales</taxon>
        <taxon>Phaeotrichaceae</taxon>
        <taxon>Trichodelitschia</taxon>
    </lineage>
</organism>
<feature type="compositionally biased region" description="Polar residues" evidence="5">
    <location>
        <begin position="37"/>
        <end position="49"/>
    </location>
</feature>
<feature type="transmembrane region" description="Helical" evidence="6">
    <location>
        <begin position="347"/>
        <end position="368"/>
    </location>
</feature>
<feature type="compositionally biased region" description="Basic and acidic residues" evidence="5">
    <location>
        <begin position="9"/>
        <end position="19"/>
    </location>
</feature>
<keyword evidence="3 6" id="KW-1133">Transmembrane helix</keyword>
<feature type="transmembrane region" description="Helical" evidence="6">
    <location>
        <begin position="309"/>
        <end position="327"/>
    </location>
</feature>
<dbReference type="Gene3D" id="1.20.1250.20">
    <property type="entry name" value="MFS general substrate transporter like domains"/>
    <property type="match status" value="2"/>
</dbReference>
<keyword evidence="2 6" id="KW-0812">Transmembrane</keyword>
<proteinExistence type="predicted"/>
<dbReference type="GO" id="GO:0022857">
    <property type="term" value="F:transmembrane transporter activity"/>
    <property type="evidence" value="ECO:0007669"/>
    <property type="project" value="InterPro"/>
</dbReference>
<dbReference type="AlphaFoldDB" id="A0A6G1HXW4"/>
<feature type="transmembrane region" description="Helical" evidence="6">
    <location>
        <begin position="210"/>
        <end position="231"/>
    </location>
</feature>
<dbReference type="InterPro" id="IPR011701">
    <property type="entry name" value="MFS"/>
</dbReference>
<evidence type="ECO:0000313" key="8">
    <source>
        <dbReference type="EMBL" id="KAF2400852.1"/>
    </source>
</evidence>
<dbReference type="SUPFAM" id="SSF103473">
    <property type="entry name" value="MFS general substrate transporter"/>
    <property type="match status" value="1"/>
</dbReference>
<gene>
    <name evidence="8" type="ORF">EJ06DRAFT_476099</name>
</gene>
<evidence type="ECO:0000256" key="5">
    <source>
        <dbReference type="SAM" id="MobiDB-lite"/>
    </source>
</evidence>
<evidence type="ECO:0000256" key="6">
    <source>
        <dbReference type="SAM" id="Phobius"/>
    </source>
</evidence>
<feature type="transmembrane region" description="Helical" evidence="6">
    <location>
        <begin position="474"/>
        <end position="496"/>
    </location>
</feature>
<dbReference type="CDD" id="cd17476">
    <property type="entry name" value="MFS_Amf1_MDR_like"/>
    <property type="match status" value="1"/>
</dbReference>
<name>A0A6G1HXW4_9PEZI</name>
<dbReference type="PANTHER" id="PTHR42718">
    <property type="entry name" value="MAJOR FACILITATOR SUPERFAMILY MULTIDRUG TRANSPORTER MFSC"/>
    <property type="match status" value="1"/>
</dbReference>
<feature type="transmembrane region" description="Helical" evidence="6">
    <location>
        <begin position="82"/>
        <end position="107"/>
    </location>
</feature>
<comment type="subcellular location">
    <subcellularLocation>
        <location evidence="1">Membrane</location>
        <topology evidence="1">Multi-pass membrane protein</topology>
    </subcellularLocation>
</comment>
<evidence type="ECO:0000259" key="7">
    <source>
        <dbReference type="PROSITE" id="PS50850"/>
    </source>
</evidence>
<feature type="region of interest" description="Disordered" evidence="5">
    <location>
        <begin position="1"/>
        <end position="68"/>
    </location>
</feature>
<feature type="transmembrane region" description="Helical" evidence="6">
    <location>
        <begin position="119"/>
        <end position="137"/>
    </location>
</feature>
<reference evidence="8" key="1">
    <citation type="journal article" date="2020" name="Stud. Mycol.">
        <title>101 Dothideomycetes genomes: a test case for predicting lifestyles and emergence of pathogens.</title>
        <authorList>
            <person name="Haridas S."/>
            <person name="Albert R."/>
            <person name="Binder M."/>
            <person name="Bloem J."/>
            <person name="Labutti K."/>
            <person name="Salamov A."/>
            <person name="Andreopoulos B."/>
            <person name="Baker S."/>
            <person name="Barry K."/>
            <person name="Bills G."/>
            <person name="Bluhm B."/>
            <person name="Cannon C."/>
            <person name="Castanera R."/>
            <person name="Culley D."/>
            <person name="Daum C."/>
            <person name="Ezra D."/>
            <person name="Gonzalez J."/>
            <person name="Henrissat B."/>
            <person name="Kuo A."/>
            <person name="Liang C."/>
            <person name="Lipzen A."/>
            <person name="Lutzoni F."/>
            <person name="Magnuson J."/>
            <person name="Mondo S."/>
            <person name="Nolan M."/>
            <person name="Ohm R."/>
            <person name="Pangilinan J."/>
            <person name="Park H.-J."/>
            <person name="Ramirez L."/>
            <person name="Alfaro M."/>
            <person name="Sun H."/>
            <person name="Tritt A."/>
            <person name="Yoshinaga Y."/>
            <person name="Zwiers L.-H."/>
            <person name="Turgeon B."/>
            <person name="Goodwin S."/>
            <person name="Spatafora J."/>
            <person name="Crous P."/>
            <person name="Grigoriev I."/>
        </authorList>
    </citation>
    <scope>NUCLEOTIDE SEQUENCE</scope>
    <source>
        <strain evidence="8">CBS 262.69</strain>
    </source>
</reference>
<dbReference type="EMBL" id="ML996694">
    <property type="protein sequence ID" value="KAF2400852.1"/>
    <property type="molecule type" value="Genomic_DNA"/>
</dbReference>
<feature type="transmembrane region" description="Helical" evidence="6">
    <location>
        <begin position="237"/>
        <end position="260"/>
    </location>
</feature>
<evidence type="ECO:0000256" key="4">
    <source>
        <dbReference type="ARBA" id="ARBA00023136"/>
    </source>
</evidence>
<dbReference type="GO" id="GO:0016020">
    <property type="term" value="C:membrane"/>
    <property type="evidence" value="ECO:0007669"/>
    <property type="project" value="UniProtKB-SubCell"/>
</dbReference>
<evidence type="ECO:0000256" key="1">
    <source>
        <dbReference type="ARBA" id="ARBA00004141"/>
    </source>
</evidence>
<feature type="transmembrane region" description="Helical" evidence="6">
    <location>
        <begin position="516"/>
        <end position="539"/>
    </location>
</feature>
<evidence type="ECO:0000313" key="9">
    <source>
        <dbReference type="Proteomes" id="UP000799640"/>
    </source>
</evidence>
<feature type="transmembrane region" description="Helical" evidence="6">
    <location>
        <begin position="280"/>
        <end position="297"/>
    </location>
</feature>
<dbReference type="PROSITE" id="PS50850">
    <property type="entry name" value="MFS"/>
    <property type="match status" value="1"/>
</dbReference>
<dbReference type="InterPro" id="IPR020846">
    <property type="entry name" value="MFS_dom"/>
</dbReference>
<feature type="transmembrane region" description="Helical" evidence="6">
    <location>
        <begin position="411"/>
        <end position="430"/>
    </location>
</feature>
<dbReference type="Pfam" id="PF07690">
    <property type="entry name" value="MFS_1"/>
    <property type="match status" value="1"/>
</dbReference>
<keyword evidence="9" id="KW-1185">Reference proteome</keyword>
<feature type="domain" description="Major facilitator superfamily (MFS) profile" evidence="7">
    <location>
        <begin position="82"/>
        <end position="542"/>
    </location>
</feature>
<dbReference type="Proteomes" id="UP000799640">
    <property type="component" value="Unassembled WGS sequence"/>
</dbReference>
<sequence length="544" mass="59313">MQDVSRLFQEPKAERRPSDEDSPVSPSDKEKYDKESQYTSELSSPQDSAPPSAGDSLPKAQPPVVPPGPPPPQWSLLHEYAFIFNICLAQFITLAALAQTIAPLLLIGHQMKVRHPGQLSWFTAAYSMSLGTFILPAGRIGDMYGHKRVFMFGWLWFGIWSLIAGFGYSQGPIFFSVARGFQGIGPALVVPNAMALVGRTFPIGNKRNMVFSLFAACGPTGFVMGAAMSSLLAERLWWPWALWITAVVCALAAIFSYLVIPASMSRPATPPGQDPPKFDFLGCGLGVSGLILINFSLNQAPIVGWPTAYIYFILLIGLMLTVAFIYIEMYHAEHPLLPLRGLQKQAIFALACIAAGWASHGIWLYYFYMFLMRVRGVGPVSATACLAPVAPIGVAWALSTGVLLRKTHVSLVMFAAMMFFFIGTVLLAFVPERQSYWLQTFFSVIIMPGGMNLSFPAGTILLSNAMPREHQGKAASLVSTVVNYSIASGLGFAGSVERSVVLKAERTGNMDVMVGYRGGWFLGCGLSGLGVLISLYFVWVSRKR</sequence>
<feature type="transmembrane region" description="Helical" evidence="6">
    <location>
        <begin position="436"/>
        <end position="462"/>
    </location>
</feature>
<dbReference type="InterPro" id="IPR036259">
    <property type="entry name" value="MFS_trans_sf"/>
</dbReference>
<feature type="transmembrane region" description="Helical" evidence="6">
    <location>
        <begin position="180"/>
        <end position="198"/>
    </location>
</feature>
<feature type="transmembrane region" description="Helical" evidence="6">
    <location>
        <begin position="380"/>
        <end position="404"/>
    </location>
</feature>